<dbReference type="Proteomes" id="UP000277580">
    <property type="component" value="Unassembled WGS sequence"/>
</dbReference>
<dbReference type="OrthoDB" id="10346369at2759"/>
<dbReference type="InParanoid" id="A0A3N4KVH0"/>
<reference evidence="1 2" key="1">
    <citation type="journal article" date="2018" name="Nat. Ecol. Evol.">
        <title>Pezizomycetes genomes reveal the molecular basis of ectomycorrhizal truffle lifestyle.</title>
        <authorList>
            <person name="Murat C."/>
            <person name="Payen T."/>
            <person name="Noel B."/>
            <person name="Kuo A."/>
            <person name="Morin E."/>
            <person name="Chen J."/>
            <person name="Kohler A."/>
            <person name="Krizsan K."/>
            <person name="Balestrini R."/>
            <person name="Da Silva C."/>
            <person name="Montanini B."/>
            <person name="Hainaut M."/>
            <person name="Levati E."/>
            <person name="Barry K.W."/>
            <person name="Belfiori B."/>
            <person name="Cichocki N."/>
            <person name="Clum A."/>
            <person name="Dockter R.B."/>
            <person name="Fauchery L."/>
            <person name="Guy J."/>
            <person name="Iotti M."/>
            <person name="Le Tacon F."/>
            <person name="Lindquist E.A."/>
            <person name="Lipzen A."/>
            <person name="Malagnac F."/>
            <person name="Mello A."/>
            <person name="Molinier V."/>
            <person name="Miyauchi S."/>
            <person name="Poulain J."/>
            <person name="Riccioni C."/>
            <person name="Rubini A."/>
            <person name="Sitrit Y."/>
            <person name="Splivallo R."/>
            <person name="Traeger S."/>
            <person name="Wang M."/>
            <person name="Zifcakova L."/>
            <person name="Wipf D."/>
            <person name="Zambonelli A."/>
            <person name="Paolocci F."/>
            <person name="Nowrousian M."/>
            <person name="Ottonello S."/>
            <person name="Baldrian P."/>
            <person name="Spatafora J.W."/>
            <person name="Henrissat B."/>
            <person name="Nagy L.G."/>
            <person name="Aury J.M."/>
            <person name="Wincker P."/>
            <person name="Grigoriev I.V."/>
            <person name="Bonfante P."/>
            <person name="Martin F.M."/>
        </authorList>
    </citation>
    <scope>NUCLEOTIDE SEQUENCE [LARGE SCALE GENOMIC DNA]</scope>
    <source>
        <strain evidence="1 2">CCBAS932</strain>
    </source>
</reference>
<dbReference type="AlphaFoldDB" id="A0A3N4KVH0"/>
<evidence type="ECO:0000313" key="1">
    <source>
        <dbReference type="EMBL" id="RPB12351.1"/>
    </source>
</evidence>
<proteinExistence type="predicted"/>
<sequence>MPSLQQSAVEVISRASLNLLSIQAHHLEFVMRNLAKNHQSRYGHFIGPNRRAYISAVAVAPEERVLPQEACVNRWGKVYEEENIFYKMMKDVEHALKNARGRIALMTPRGAPKGTLNTTPWRIPCSGSTDFEPIMVNVRFLMDTCLLITKACDGKESDMDEQRRYITAIMNTGYNKRNQSLKECVVGATKCLAFLYKLEVRGLRAANTRGFLHPQFGKEETKNGTLKDAMERRMKRLQALEENCLKDRSLG</sequence>
<protein>
    <submittedName>
        <fullName evidence="1">Uncharacterized protein</fullName>
    </submittedName>
</protein>
<evidence type="ECO:0000313" key="2">
    <source>
        <dbReference type="Proteomes" id="UP000277580"/>
    </source>
</evidence>
<organism evidence="1 2">
    <name type="scientific">Morchella conica CCBAS932</name>
    <dbReference type="NCBI Taxonomy" id="1392247"/>
    <lineage>
        <taxon>Eukaryota</taxon>
        <taxon>Fungi</taxon>
        <taxon>Dikarya</taxon>
        <taxon>Ascomycota</taxon>
        <taxon>Pezizomycotina</taxon>
        <taxon>Pezizomycetes</taxon>
        <taxon>Pezizales</taxon>
        <taxon>Morchellaceae</taxon>
        <taxon>Morchella</taxon>
    </lineage>
</organism>
<gene>
    <name evidence="1" type="ORF">P167DRAFT_588474</name>
</gene>
<keyword evidence="2" id="KW-1185">Reference proteome</keyword>
<name>A0A3N4KVH0_9PEZI</name>
<accession>A0A3N4KVH0</accession>
<dbReference type="EMBL" id="ML119129">
    <property type="protein sequence ID" value="RPB12351.1"/>
    <property type="molecule type" value="Genomic_DNA"/>
</dbReference>